<dbReference type="AlphaFoldDB" id="A0A542ZVW3"/>
<feature type="transmembrane region" description="Helical" evidence="1">
    <location>
        <begin position="127"/>
        <end position="148"/>
    </location>
</feature>
<organism evidence="3 4">
    <name type="scientific">Rarobacter faecitabidus</name>
    <dbReference type="NCBI Taxonomy" id="13243"/>
    <lineage>
        <taxon>Bacteria</taxon>
        <taxon>Bacillati</taxon>
        <taxon>Actinomycetota</taxon>
        <taxon>Actinomycetes</taxon>
        <taxon>Micrococcales</taxon>
        <taxon>Rarobacteraceae</taxon>
        <taxon>Rarobacter</taxon>
    </lineage>
</organism>
<keyword evidence="1" id="KW-0472">Membrane</keyword>
<dbReference type="InterPro" id="IPR006976">
    <property type="entry name" value="VanZ-like"/>
</dbReference>
<keyword evidence="1" id="KW-1133">Transmembrane helix</keyword>
<gene>
    <name evidence="3" type="ORF">FB461_1013</name>
</gene>
<evidence type="ECO:0000313" key="4">
    <source>
        <dbReference type="Proteomes" id="UP000315389"/>
    </source>
</evidence>
<feature type="transmembrane region" description="Helical" evidence="1">
    <location>
        <begin position="60"/>
        <end position="79"/>
    </location>
</feature>
<feature type="domain" description="VanZ-like" evidence="2">
    <location>
        <begin position="35"/>
        <end position="139"/>
    </location>
</feature>
<dbReference type="RefSeq" id="WP_211349836.1">
    <property type="nucleotide sequence ID" value="NZ_BAAASV010000007.1"/>
</dbReference>
<dbReference type="Proteomes" id="UP000315389">
    <property type="component" value="Unassembled WGS sequence"/>
</dbReference>
<feature type="transmembrane region" description="Helical" evidence="1">
    <location>
        <begin position="91"/>
        <end position="115"/>
    </location>
</feature>
<dbReference type="EMBL" id="VFOS01000001">
    <property type="protein sequence ID" value="TQL64508.1"/>
    <property type="molecule type" value="Genomic_DNA"/>
</dbReference>
<sequence length="155" mass="16066">MPSSTSTPLRTRVTAALLGLWCLALVAMTLRDESPSHTISAVAQWVSALGLPLTFNQAEAIGNVGIFIPLGLLAQLLVQQGRPRWTAAQRWRAALLVTLAGGAASLGIELIQGWLLPGRVASLQDVALNTLGTAIGAALGATAAALLVRRRAGGR</sequence>
<protein>
    <submittedName>
        <fullName evidence="3">VanZ like protein</fullName>
    </submittedName>
</protein>
<proteinExistence type="predicted"/>
<evidence type="ECO:0000256" key="1">
    <source>
        <dbReference type="SAM" id="Phobius"/>
    </source>
</evidence>
<dbReference type="PANTHER" id="PTHR28008">
    <property type="entry name" value="DOMAIN PROTEIN, PUTATIVE (AFU_ORTHOLOGUE AFUA_3G10980)-RELATED"/>
    <property type="match status" value="1"/>
</dbReference>
<evidence type="ECO:0000313" key="3">
    <source>
        <dbReference type="EMBL" id="TQL64508.1"/>
    </source>
</evidence>
<comment type="caution">
    <text evidence="3">The sequence shown here is derived from an EMBL/GenBank/DDBJ whole genome shotgun (WGS) entry which is preliminary data.</text>
</comment>
<name>A0A542ZVW3_RARFA</name>
<evidence type="ECO:0000259" key="2">
    <source>
        <dbReference type="Pfam" id="PF04892"/>
    </source>
</evidence>
<keyword evidence="1" id="KW-0812">Transmembrane</keyword>
<keyword evidence="4" id="KW-1185">Reference proteome</keyword>
<dbReference type="Pfam" id="PF04892">
    <property type="entry name" value="VanZ"/>
    <property type="match status" value="1"/>
</dbReference>
<reference evidence="3 4" key="1">
    <citation type="submission" date="2019-06" db="EMBL/GenBank/DDBJ databases">
        <title>Sequencing the genomes of 1000 actinobacteria strains.</title>
        <authorList>
            <person name="Klenk H.-P."/>
        </authorList>
    </citation>
    <scope>NUCLEOTIDE SEQUENCE [LARGE SCALE GENOMIC DNA]</scope>
    <source>
        <strain evidence="3 4">DSM 4813</strain>
    </source>
</reference>
<dbReference type="PANTHER" id="PTHR28008:SF1">
    <property type="entry name" value="DOMAIN PROTEIN, PUTATIVE (AFU_ORTHOLOGUE AFUA_3G10980)-RELATED"/>
    <property type="match status" value="1"/>
</dbReference>
<accession>A0A542ZVW3</accession>